<evidence type="ECO:0000256" key="2">
    <source>
        <dbReference type="ARBA" id="ARBA00033787"/>
    </source>
</evidence>
<dbReference type="InterPro" id="IPR003251">
    <property type="entry name" value="Rr_diiron-bd_dom"/>
</dbReference>
<sequence length="103" mass="11913">MLSKNPLDIPVQRKLSKDEVAQALRLSIIAELDAINLYLQLANSIEDERIKKVFEDIAREEKTHVGEFLALFKEYDPQQLEELEKGEDEVRELIGESRKSKSE</sequence>
<dbReference type="SUPFAM" id="SSF47240">
    <property type="entry name" value="Ferritin-like"/>
    <property type="match status" value="1"/>
</dbReference>
<dbReference type="EMBL" id="DTBP01000044">
    <property type="protein sequence ID" value="HGQ74429.1"/>
    <property type="molecule type" value="Genomic_DNA"/>
</dbReference>
<evidence type="ECO:0000256" key="3">
    <source>
        <dbReference type="SAM" id="MobiDB-lite"/>
    </source>
</evidence>
<dbReference type="PANTHER" id="PTHR37165:SF1">
    <property type="entry name" value="TYPE 1 ENCAPSULIN SHELL PROTEIN"/>
    <property type="match status" value="1"/>
</dbReference>
<accession>A0A7C4NQ76</accession>
<feature type="compositionally biased region" description="Basic and acidic residues" evidence="3">
    <location>
        <begin position="91"/>
        <end position="103"/>
    </location>
</feature>
<keyword evidence="2" id="KW-1284">Encapsulin nanocompartment</keyword>
<dbReference type="InterPro" id="IPR051429">
    <property type="entry name" value="Encapsulin_nc"/>
</dbReference>
<name>A0A7C4NQ76_STAMA</name>
<feature type="region of interest" description="Disordered" evidence="3">
    <location>
        <begin position="84"/>
        <end position="103"/>
    </location>
</feature>
<dbReference type="PANTHER" id="PTHR37165">
    <property type="entry name" value="PEPTIDASE U56 FAMILY"/>
    <property type="match status" value="1"/>
</dbReference>
<evidence type="ECO:0000313" key="5">
    <source>
        <dbReference type="EMBL" id="HGQ74429.1"/>
    </source>
</evidence>
<evidence type="ECO:0000259" key="4">
    <source>
        <dbReference type="Pfam" id="PF02915"/>
    </source>
</evidence>
<dbReference type="InterPro" id="IPR009078">
    <property type="entry name" value="Ferritin-like_SF"/>
</dbReference>
<feature type="domain" description="Rubrerythrin diiron-binding" evidence="4">
    <location>
        <begin position="24"/>
        <end position="85"/>
    </location>
</feature>
<comment type="subcellular location">
    <subcellularLocation>
        <location evidence="1">Encapsulin nanocompartment</location>
    </subcellularLocation>
</comment>
<evidence type="ECO:0000256" key="1">
    <source>
        <dbReference type="ARBA" id="ARBA00033738"/>
    </source>
</evidence>
<dbReference type="GO" id="GO:0046872">
    <property type="term" value="F:metal ion binding"/>
    <property type="evidence" value="ECO:0007669"/>
    <property type="project" value="InterPro"/>
</dbReference>
<dbReference type="Gene3D" id="6.10.140.1960">
    <property type="match status" value="1"/>
</dbReference>
<organism evidence="5">
    <name type="scientific">Staphylothermus marinus</name>
    <dbReference type="NCBI Taxonomy" id="2280"/>
    <lineage>
        <taxon>Archaea</taxon>
        <taxon>Thermoproteota</taxon>
        <taxon>Thermoprotei</taxon>
        <taxon>Desulfurococcales</taxon>
        <taxon>Desulfurococcaceae</taxon>
        <taxon>Staphylothermus</taxon>
    </lineage>
</organism>
<comment type="caution">
    <text evidence="5">The sequence shown here is derived from an EMBL/GenBank/DDBJ whole genome shotgun (WGS) entry which is preliminary data.</text>
</comment>
<proteinExistence type="predicted"/>
<reference evidence="5" key="1">
    <citation type="journal article" date="2020" name="mSystems">
        <title>Genome- and Community-Level Interaction Insights into Carbon Utilization and Element Cycling Functions of Hydrothermarchaeota in Hydrothermal Sediment.</title>
        <authorList>
            <person name="Zhou Z."/>
            <person name="Liu Y."/>
            <person name="Xu W."/>
            <person name="Pan J."/>
            <person name="Luo Z.H."/>
            <person name="Li M."/>
        </authorList>
    </citation>
    <scope>NUCLEOTIDE SEQUENCE [LARGE SCALE GENOMIC DNA]</scope>
    <source>
        <strain evidence="5">SpSt-648</strain>
    </source>
</reference>
<gene>
    <name evidence="5" type="ORF">ENU20_05075</name>
</gene>
<dbReference type="AlphaFoldDB" id="A0A7C4NQ76"/>
<dbReference type="GO" id="GO:0140737">
    <property type="term" value="C:encapsulin nanocompartment"/>
    <property type="evidence" value="ECO:0007669"/>
    <property type="project" value="UniProtKB-SubCell"/>
</dbReference>
<protein>
    <submittedName>
        <fullName evidence="5">Rubrerythrin</fullName>
    </submittedName>
</protein>
<dbReference type="Pfam" id="PF02915">
    <property type="entry name" value="Rubrerythrin"/>
    <property type="match status" value="1"/>
</dbReference>
<dbReference type="GO" id="GO:0016491">
    <property type="term" value="F:oxidoreductase activity"/>
    <property type="evidence" value="ECO:0007669"/>
    <property type="project" value="InterPro"/>
</dbReference>